<sequence length="167" mass="18021">MTAPHIHGRRASFSVSAALQQLGDDLAAIRKEDGLTWKDVGRVLGKSDDRASDYANAISEMPVSAFLLGCREWNGRLGNGVMGMIGQKLAPVEAEEISDSDKLCRILKLAHLLSQALTDDQTPGTVDNDELRGIGLAALDDAARGIDALRHRLMDMGNSDDIRLRAV</sequence>
<evidence type="ECO:0000313" key="1">
    <source>
        <dbReference type="EMBL" id="QJR00905.1"/>
    </source>
</evidence>
<proteinExistence type="predicted"/>
<dbReference type="AlphaFoldDB" id="A0A6M4G0W4"/>
<dbReference type="EMBL" id="CP053021">
    <property type="protein sequence ID" value="QJR00905.1"/>
    <property type="molecule type" value="Genomic_DNA"/>
</dbReference>
<evidence type="ECO:0000313" key="2">
    <source>
        <dbReference type="Proteomes" id="UP000502611"/>
    </source>
</evidence>
<protein>
    <submittedName>
        <fullName evidence="1">Uncharacterized protein</fullName>
    </submittedName>
</protein>
<dbReference type="RefSeq" id="WP_169859943.1">
    <property type="nucleotide sequence ID" value="NZ_CP053021.1"/>
</dbReference>
<name>A0A6M4G0W4_SPHYA</name>
<organism evidence="1 2">
    <name type="scientific">Sphingobium yanoikuyae</name>
    <name type="common">Sphingomonas yanoikuyae</name>
    <dbReference type="NCBI Taxonomy" id="13690"/>
    <lineage>
        <taxon>Bacteria</taxon>
        <taxon>Pseudomonadati</taxon>
        <taxon>Pseudomonadota</taxon>
        <taxon>Alphaproteobacteria</taxon>
        <taxon>Sphingomonadales</taxon>
        <taxon>Sphingomonadaceae</taxon>
        <taxon>Sphingobium</taxon>
    </lineage>
</organism>
<reference evidence="1 2" key="1">
    <citation type="submission" date="2020-04" db="EMBL/GenBank/DDBJ databases">
        <title>The Whole Genome Analysis of High salt-tolerant Sphingobium yanoikuyae YC-XJ2 with Aryl organophosphorus flame retardants (aryl-OPFRs)-degrading capacity and characteristics of Related phosphotriesterase.</title>
        <authorList>
            <person name="Li X."/>
        </authorList>
    </citation>
    <scope>NUCLEOTIDE SEQUENCE [LARGE SCALE GENOMIC DNA]</scope>
    <source>
        <strain evidence="1 2">YC-XJ2</strain>
    </source>
</reference>
<accession>A0A6M4G0W4</accession>
<dbReference type="Proteomes" id="UP000502611">
    <property type="component" value="Chromosome"/>
</dbReference>
<gene>
    <name evidence="1" type="ORF">HH800_01040</name>
</gene>